<proteinExistence type="predicted"/>
<keyword evidence="4" id="KW-0496">Mitochondrion</keyword>
<evidence type="ECO:0000313" key="7">
    <source>
        <dbReference type="EnsemblMetazoa" id="XP_014249106.1"/>
    </source>
</evidence>
<evidence type="ECO:0000256" key="3">
    <source>
        <dbReference type="ARBA" id="ARBA00022989"/>
    </source>
</evidence>
<dbReference type="OrthoDB" id="9435504at2759"/>
<evidence type="ECO:0000313" key="8">
    <source>
        <dbReference type="Proteomes" id="UP000494040"/>
    </source>
</evidence>
<dbReference type="GeneID" id="106666426"/>
<protein>
    <recommendedName>
        <fullName evidence="9">Up-regulated during skeletal muscle growth protein 5</fullName>
    </recommendedName>
</protein>
<evidence type="ECO:0008006" key="9">
    <source>
        <dbReference type="Google" id="ProtNLM"/>
    </source>
</evidence>
<dbReference type="PRINTS" id="PR01821">
    <property type="entry name" value="DAPIT"/>
</dbReference>
<dbReference type="InterPro" id="IPR009125">
    <property type="entry name" value="ATPMK"/>
</dbReference>
<feature type="transmembrane region" description="Helical" evidence="6">
    <location>
        <begin position="52"/>
        <end position="69"/>
    </location>
</feature>
<accession>A0A8I6RW55</accession>
<comment type="subcellular location">
    <subcellularLocation>
        <location evidence="1">Mitochondrion membrane</location>
        <topology evidence="1">Single-pass membrane protein</topology>
    </subcellularLocation>
</comment>
<organism evidence="7 8">
    <name type="scientific">Cimex lectularius</name>
    <name type="common">Bed bug</name>
    <name type="synonym">Acanthia lectularia</name>
    <dbReference type="NCBI Taxonomy" id="79782"/>
    <lineage>
        <taxon>Eukaryota</taxon>
        <taxon>Metazoa</taxon>
        <taxon>Ecdysozoa</taxon>
        <taxon>Arthropoda</taxon>
        <taxon>Hexapoda</taxon>
        <taxon>Insecta</taxon>
        <taxon>Pterygota</taxon>
        <taxon>Neoptera</taxon>
        <taxon>Paraneoptera</taxon>
        <taxon>Hemiptera</taxon>
        <taxon>Heteroptera</taxon>
        <taxon>Panheteroptera</taxon>
        <taxon>Cimicomorpha</taxon>
        <taxon>Cimicidae</taxon>
        <taxon>Cimex</taxon>
    </lineage>
</organism>
<keyword evidence="3 6" id="KW-1133">Transmembrane helix</keyword>
<dbReference type="EnsemblMetazoa" id="XM_014393620.2">
    <property type="protein sequence ID" value="XP_014249106.1"/>
    <property type="gene ID" value="LOC106666426"/>
</dbReference>
<keyword evidence="2 6" id="KW-0812">Transmembrane</keyword>
<dbReference type="RefSeq" id="XP_014249106.1">
    <property type="nucleotide sequence ID" value="XM_014393620.2"/>
</dbReference>
<dbReference type="PANTHER" id="PTHR34038:SF1">
    <property type="entry name" value="ATP SYNTHASE MEMBRANE SUBUNIT K, MITOCHONDRIAL"/>
    <property type="match status" value="1"/>
</dbReference>
<dbReference type="AlphaFoldDB" id="A0A8I6RW55"/>
<evidence type="ECO:0000256" key="5">
    <source>
        <dbReference type="ARBA" id="ARBA00023136"/>
    </source>
</evidence>
<dbReference type="Pfam" id="PF14960">
    <property type="entry name" value="ATP_synth_reg"/>
    <property type="match status" value="1"/>
</dbReference>
<reference evidence="7" key="1">
    <citation type="submission" date="2022-01" db="UniProtKB">
        <authorList>
            <consortium name="EnsemblMetazoa"/>
        </authorList>
    </citation>
    <scope>IDENTIFICATION</scope>
</reference>
<name>A0A8I6RW55_CIMLE</name>
<evidence type="ECO:0000256" key="1">
    <source>
        <dbReference type="ARBA" id="ARBA00004304"/>
    </source>
</evidence>
<keyword evidence="8" id="KW-1185">Reference proteome</keyword>
<evidence type="ECO:0000256" key="4">
    <source>
        <dbReference type="ARBA" id="ARBA00023128"/>
    </source>
</evidence>
<dbReference type="GO" id="GO:0031966">
    <property type="term" value="C:mitochondrial membrane"/>
    <property type="evidence" value="ECO:0007669"/>
    <property type="project" value="UniProtKB-SubCell"/>
</dbReference>
<dbReference type="PANTHER" id="PTHR34038">
    <property type="entry name" value="ATP SYNTHASE MEMBRANE SUBUNIT DAPIT, MITOCHONDRIAL"/>
    <property type="match status" value="1"/>
</dbReference>
<sequence>MMIAETFSHGRFLCSSNSQLEMAGDKGPLDESQLKGLSKYFNSVTDRGRANVAKATYAGVALIALYFWLKPKKKQQ</sequence>
<evidence type="ECO:0000256" key="2">
    <source>
        <dbReference type="ARBA" id="ARBA00022692"/>
    </source>
</evidence>
<evidence type="ECO:0000256" key="6">
    <source>
        <dbReference type="SAM" id="Phobius"/>
    </source>
</evidence>
<dbReference type="Proteomes" id="UP000494040">
    <property type="component" value="Unassembled WGS sequence"/>
</dbReference>
<keyword evidence="5 6" id="KW-0472">Membrane</keyword>